<evidence type="ECO:0000313" key="2">
    <source>
        <dbReference type="EMBL" id="CAA9285776.1"/>
    </source>
</evidence>
<sequence>MIHVPPPLPRSPARSLYPTADVRVRFLGTGTSHGIPVIGCACPVCTSPHPHNRRLRSSILIETGERRVVVDTTPEFRLQALAAGLQTLDAVLFTHAHADHIFGLDDVRIFNWRTKQPMPIYGSPDTLATVRRSFGYVFEDGPEGGGKPKLDVIPVTGPFEVAGLHVTPLEVLHGQLAVTAFRVRERPGGAEFAYATDCNYIAPETLAQLQGLDLLILDALGKNRHPTHFSLEQAIEVARELAPRRTLFTHISHGLEHEETNATLPDGMSLAHDGLVVEL</sequence>
<dbReference type="Gene3D" id="3.60.15.10">
    <property type="entry name" value="Ribonuclease Z/Hydroxyacylglutathione hydrolase-like"/>
    <property type="match status" value="1"/>
</dbReference>
<protein>
    <submittedName>
        <fullName evidence="2">Metal-dependent hydrolases of the beta-lactamase superfamily I PhnP protein</fullName>
    </submittedName>
</protein>
<dbReference type="Pfam" id="PF12706">
    <property type="entry name" value="Lactamase_B_2"/>
    <property type="match status" value="1"/>
</dbReference>
<dbReference type="SUPFAM" id="SSF56281">
    <property type="entry name" value="Metallo-hydrolase/oxidoreductase"/>
    <property type="match status" value="1"/>
</dbReference>
<name>A0A6J4JS61_9CHLR</name>
<dbReference type="PANTHER" id="PTHR42663:SF6">
    <property type="entry name" value="HYDROLASE C777.06C-RELATED"/>
    <property type="match status" value="1"/>
</dbReference>
<gene>
    <name evidence="2" type="ORF">AVDCRST_MAG77-4207</name>
</gene>
<organism evidence="2">
    <name type="scientific">uncultured Chloroflexota bacterium</name>
    <dbReference type="NCBI Taxonomy" id="166587"/>
    <lineage>
        <taxon>Bacteria</taxon>
        <taxon>Bacillati</taxon>
        <taxon>Chloroflexota</taxon>
        <taxon>environmental samples</taxon>
    </lineage>
</organism>
<accession>A0A6J4JS61</accession>
<evidence type="ECO:0000259" key="1">
    <source>
        <dbReference type="SMART" id="SM00849"/>
    </source>
</evidence>
<reference evidence="2" key="1">
    <citation type="submission" date="2020-02" db="EMBL/GenBank/DDBJ databases">
        <authorList>
            <person name="Meier V. D."/>
        </authorList>
    </citation>
    <scope>NUCLEOTIDE SEQUENCE</scope>
    <source>
        <strain evidence="2">AVDCRST_MAG77</strain>
    </source>
</reference>
<dbReference type="PANTHER" id="PTHR42663">
    <property type="entry name" value="HYDROLASE C777.06C-RELATED-RELATED"/>
    <property type="match status" value="1"/>
</dbReference>
<dbReference type="InterPro" id="IPR001279">
    <property type="entry name" value="Metallo-B-lactamas"/>
</dbReference>
<dbReference type="GO" id="GO:0016787">
    <property type="term" value="F:hydrolase activity"/>
    <property type="evidence" value="ECO:0007669"/>
    <property type="project" value="UniProtKB-KW"/>
</dbReference>
<dbReference type="InterPro" id="IPR036866">
    <property type="entry name" value="RibonucZ/Hydroxyglut_hydro"/>
</dbReference>
<proteinExistence type="predicted"/>
<keyword evidence="2" id="KW-0378">Hydrolase</keyword>
<dbReference type="CDD" id="cd16279">
    <property type="entry name" value="metallo-hydrolase-like_MBL-fold"/>
    <property type="match status" value="1"/>
</dbReference>
<feature type="domain" description="Metallo-beta-lactamase" evidence="1">
    <location>
        <begin position="55"/>
        <end position="250"/>
    </location>
</feature>
<dbReference type="EMBL" id="CADCTC010000226">
    <property type="protein sequence ID" value="CAA9285776.1"/>
    <property type="molecule type" value="Genomic_DNA"/>
</dbReference>
<dbReference type="AlphaFoldDB" id="A0A6J4JS61"/>
<dbReference type="SMART" id="SM00849">
    <property type="entry name" value="Lactamase_B"/>
    <property type="match status" value="1"/>
</dbReference>